<evidence type="ECO:0000313" key="2">
    <source>
        <dbReference type="EMBL" id="QQP57832.1"/>
    </source>
</evidence>
<reference evidence="3" key="1">
    <citation type="submission" date="2021-01" db="EMBL/GenBank/DDBJ databases">
        <title>Caligus Genome Assembly.</title>
        <authorList>
            <person name="Gallardo-Escarate C."/>
        </authorList>
    </citation>
    <scope>NUCLEOTIDE SEQUENCE [LARGE SCALE GENOMIC DNA]</scope>
</reference>
<sequence length="117" mass="13367">YIDEFYAHRSRSTRLQTPPSISTASSSQILTESHRKKAPPLRDRTQSLPDVYTNKSRHSSSHLITTQGELSRSRSVRTRHIPPTRNHSMELYRCNSTDSPTSKGIPNVNTSTTRFNR</sequence>
<dbReference type="OrthoDB" id="10035606at2759"/>
<accession>A0A7T8QWP5</accession>
<feature type="compositionally biased region" description="Polar residues" evidence="1">
    <location>
        <begin position="13"/>
        <end position="31"/>
    </location>
</feature>
<name>A0A7T8QWP5_CALRO</name>
<gene>
    <name evidence="2" type="ORF">FKW44_002955</name>
</gene>
<proteinExistence type="predicted"/>
<feature type="non-terminal residue" evidence="2">
    <location>
        <position position="1"/>
    </location>
</feature>
<organism evidence="2 3">
    <name type="scientific">Caligus rogercresseyi</name>
    <name type="common">Sea louse</name>
    <dbReference type="NCBI Taxonomy" id="217165"/>
    <lineage>
        <taxon>Eukaryota</taxon>
        <taxon>Metazoa</taxon>
        <taxon>Ecdysozoa</taxon>
        <taxon>Arthropoda</taxon>
        <taxon>Crustacea</taxon>
        <taxon>Multicrustacea</taxon>
        <taxon>Hexanauplia</taxon>
        <taxon>Copepoda</taxon>
        <taxon>Siphonostomatoida</taxon>
        <taxon>Caligidae</taxon>
        <taxon>Caligus</taxon>
    </lineage>
</organism>
<keyword evidence="3" id="KW-1185">Reference proteome</keyword>
<evidence type="ECO:0000256" key="1">
    <source>
        <dbReference type="SAM" id="MobiDB-lite"/>
    </source>
</evidence>
<dbReference type="Proteomes" id="UP000595437">
    <property type="component" value="Chromosome 2"/>
</dbReference>
<dbReference type="AlphaFoldDB" id="A0A7T8QWP5"/>
<feature type="compositionally biased region" description="Polar residues" evidence="1">
    <location>
        <begin position="94"/>
        <end position="117"/>
    </location>
</feature>
<evidence type="ECO:0000313" key="3">
    <source>
        <dbReference type="Proteomes" id="UP000595437"/>
    </source>
</evidence>
<feature type="region of interest" description="Disordered" evidence="1">
    <location>
        <begin position="1"/>
        <end position="117"/>
    </location>
</feature>
<protein>
    <submittedName>
        <fullName evidence="2">Uncharacterized protein</fullName>
    </submittedName>
</protein>
<dbReference type="EMBL" id="CP045891">
    <property type="protein sequence ID" value="QQP57832.1"/>
    <property type="molecule type" value="Genomic_DNA"/>
</dbReference>
<feature type="compositionally biased region" description="Polar residues" evidence="1">
    <location>
        <begin position="61"/>
        <end position="70"/>
    </location>
</feature>